<feature type="domain" description="NAD-dependent epimerase/dehydratase" evidence="1">
    <location>
        <begin position="11"/>
        <end position="168"/>
    </location>
</feature>
<dbReference type="EMBL" id="JAVRHU010000001">
    <property type="protein sequence ID" value="MDT0620786.1"/>
    <property type="molecule type" value="Genomic_DNA"/>
</dbReference>
<dbReference type="Pfam" id="PF01370">
    <property type="entry name" value="Epimerase"/>
    <property type="match status" value="1"/>
</dbReference>
<organism evidence="2 3">
    <name type="scientific">Croceitalea vernalis</name>
    <dbReference type="NCBI Taxonomy" id="3075599"/>
    <lineage>
        <taxon>Bacteria</taxon>
        <taxon>Pseudomonadati</taxon>
        <taxon>Bacteroidota</taxon>
        <taxon>Flavobacteriia</taxon>
        <taxon>Flavobacteriales</taxon>
        <taxon>Flavobacteriaceae</taxon>
        <taxon>Croceitalea</taxon>
    </lineage>
</organism>
<evidence type="ECO:0000313" key="3">
    <source>
        <dbReference type="Proteomes" id="UP001250662"/>
    </source>
</evidence>
<comment type="caution">
    <text evidence="2">The sequence shown here is derived from an EMBL/GenBank/DDBJ whole genome shotgun (WGS) entry which is preliminary data.</text>
</comment>
<gene>
    <name evidence="2" type="ORF">RM520_04060</name>
</gene>
<dbReference type="InterPro" id="IPR001509">
    <property type="entry name" value="Epimerase_deHydtase"/>
</dbReference>
<dbReference type="Gene3D" id="3.40.50.720">
    <property type="entry name" value="NAD(P)-binding Rossmann-like Domain"/>
    <property type="match status" value="1"/>
</dbReference>
<dbReference type="RefSeq" id="WP_311387055.1">
    <property type="nucleotide sequence ID" value="NZ_JAVRHU010000001.1"/>
</dbReference>
<proteinExistence type="predicted"/>
<dbReference type="Proteomes" id="UP001250662">
    <property type="component" value="Unassembled WGS sequence"/>
</dbReference>
<accession>A0ABU3BF53</accession>
<keyword evidence="3" id="KW-1185">Reference proteome</keyword>
<name>A0ABU3BF53_9FLAO</name>
<dbReference type="PANTHER" id="PTHR48079:SF6">
    <property type="entry name" value="NAD(P)-BINDING DOMAIN-CONTAINING PROTEIN-RELATED"/>
    <property type="match status" value="1"/>
</dbReference>
<dbReference type="PANTHER" id="PTHR48079">
    <property type="entry name" value="PROTEIN YEEZ"/>
    <property type="match status" value="1"/>
</dbReference>
<dbReference type="InterPro" id="IPR051783">
    <property type="entry name" value="NAD(P)-dependent_oxidoreduct"/>
</dbReference>
<evidence type="ECO:0000313" key="2">
    <source>
        <dbReference type="EMBL" id="MDT0620786.1"/>
    </source>
</evidence>
<reference evidence="2 3" key="1">
    <citation type="submission" date="2023-09" db="EMBL/GenBank/DDBJ databases">
        <authorList>
            <person name="Rey-Velasco X."/>
        </authorList>
    </citation>
    <scope>NUCLEOTIDE SEQUENCE [LARGE SCALE GENOMIC DNA]</scope>
    <source>
        <strain evidence="2 3">P007</strain>
    </source>
</reference>
<evidence type="ECO:0000259" key="1">
    <source>
        <dbReference type="Pfam" id="PF01370"/>
    </source>
</evidence>
<dbReference type="SUPFAM" id="SSF51735">
    <property type="entry name" value="NAD(P)-binding Rossmann-fold domains"/>
    <property type="match status" value="1"/>
</dbReference>
<dbReference type="InterPro" id="IPR036291">
    <property type="entry name" value="NAD(P)-bd_dom_sf"/>
</dbReference>
<sequence length="269" mass="30032">MSKTIGVLGCGWLGQPLAQSLVLKGHQVKGSTTSTDKFKVLENLGISPYHIKLTEEKVEGNITSFLQELEVLIVNIPPGLRKTGNGSFIKRIEMLLRHVEDSKIDNVLFVSSTSVYGAVEGDITEETNPNPITNSGKQLAQIEKLLLANKRFDTTIIRFGGLIGPNRHPINHLAGRTGLTNGCELINLIHLDDCILMIETILNEAYWGSIFNGVYPYHPTKKDYYTREAEKRGLDAPQFIKTEQTIFKKTIKSHLFYVKSHQLLTTIVS</sequence>
<protein>
    <submittedName>
        <fullName evidence="2">SDR family NAD(P)-dependent oxidoreductase</fullName>
    </submittedName>
</protein>